<proteinExistence type="predicted"/>
<dbReference type="Pfam" id="PF02810">
    <property type="entry name" value="SEC-C"/>
    <property type="match status" value="1"/>
</dbReference>
<name>A0A1I6QUZ9_9PSEU</name>
<accession>A0A1I6QUZ9</accession>
<dbReference type="STRING" id="95161.SAMN05660874_01906"/>
<dbReference type="EMBL" id="FOZX01000002">
    <property type="protein sequence ID" value="SFS56202.1"/>
    <property type="molecule type" value="Genomic_DNA"/>
</dbReference>
<dbReference type="SUPFAM" id="SSF103642">
    <property type="entry name" value="Sec-C motif"/>
    <property type="match status" value="1"/>
</dbReference>
<dbReference type="Gene3D" id="3.10.450.50">
    <property type="match status" value="1"/>
</dbReference>
<gene>
    <name evidence="1" type="ORF">SAMN05660874_01906</name>
</gene>
<reference evidence="2" key="1">
    <citation type="submission" date="2016-10" db="EMBL/GenBank/DDBJ databases">
        <authorList>
            <person name="Varghese N."/>
            <person name="Submissions S."/>
        </authorList>
    </citation>
    <scope>NUCLEOTIDE SEQUENCE [LARGE SCALE GENOMIC DNA]</scope>
    <source>
        <strain evidence="2">DSM 44771</strain>
    </source>
</reference>
<evidence type="ECO:0000313" key="1">
    <source>
        <dbReference type="EMBL" id="SFS56202.1"/>
    </source>
</evidence>
<dbReference type="Proteomes" id="UP000198852">
    <property type="component" value="Unassembled WGS sequence"/>
</dbReference>
<protein>
    <submittedName>
        <fullName evidence="1">SEC-C motif-containing protein</fullName>
    </submittedName>
</protein>
<keyword evidence="2" id="KW-1185">Reference proteome</keyword>
<dbReference type="InterPro" id="IPR004027">
    <property type="entry name" value="SEC_C_motif"/>
</dbReference>
<organism evidence="1 2">
    <name type="scientific">Saccharopolyspora flava</name>
    <dbReference type="NCBI Taxonomy" id="95161"/>
    <lineage>
        <taxon>Bacteria</taxon>
        <taxon>Bacillati</taxon>
        <taxon>Actinomycetota</taxon>
        <taxon>Actinomycetes</taxon>
        <taxon>Pseudonocardiales</taxon>
        <taxon>Pseudonocardiaceae</taxon>
        <taxon>Saccharopolyspora</taxon>
    </lineage>
</organism>
<dbReference type="AlphaFoldDB" id="A0A1I6QUZ9"/>
<sequence length="316" mass="34882">MQNAEALEEDAALSDDPCSELVQAAENWHLAGEHERERDAVTRAFRLDVDAGPLSGRGAYIAYLLTHGRADEAAPLLDELRRTPSKVAMTYMDVHYGFATSGDVAEGMRWLNVGATHLVPSLDEPLEATDPGFDLLLERWHARRDQELPVDAMDEFVQRCSEHRRELSEGIHRLSGDVPDGPAEGDLDGLVDEHGNLSLTLYPVPLWTAEEFARSVSEHPEWWNEGTTHEDYRRSVQRELADVATGACLVPTTVAAVEEFAAAVGIESADPEAPDDFVFEEAHDGRYLPWPPGRNDACWCGSGRKYKKCCGAPGFA</sequence>
<evidence type="ECO:0000313" key="2">
    <source>
        <dbReference type="Proteomes" id="UP000198852"/>
    </source>
</evidence>